<evidence type="ECO:0000259" key="11">
    <source>
        <dbReference type="PROSITE" id="PS51379"/>
    </source>
</evidence>
<comment type="subunit">
    <text evidence="10">The ferredoxin:CoB-CoM heterodisulfide reductase is composed of three subunits; HdrA, HdrB and HdrC.</text>
</comment>
<dbReference type="InterPro" id="IPR039650">
    <property type="entry name" value="HdrA-like"/>
</dbReference>
<feature type="domain" description="4Fe-4S ferredoxin-type" evidence="11">
    <location>
        <begin position="960"/>
        <end position="989"/>
    </location>
</feature>
<evidence type="ECO:0000256" key="3">
    <source>
        <dbReference type="ARBA" id="ARBA00022485"/>
    </source>
</evidence>
<keyword evidence="6 10" id="KW-0274">FAD</keyword>
<comment type="cofactor">
    <cofactor evidence="1 10">
        <name>FAD</name>
        <dbReference type="ChEBI" id="CHEBI:57692"/>
    </cofactor>
</comment>
<evidence type="ECO:0000256" key="7">
    <source>
        <dbReference type="ARBA" id="ARBA00023002"/>
    </source>
</evidence>
<dbReference type="PANTHER" id="PTHR43498:SF1">
    <property type="entry name" value="COB--COM HETERODISULFIDE REDUCTASE IRON-SULFUR SUBUNIT A"/>
    <property type="match status" value="1"/>
</dbReference>
<dbReference type="UniPathway" id="UPA00647">
    <property type="reaction ID" value="UER00700"/>
</dbReference>
<dbReference type="Proteomes" id="UP000218615">
    <property type="component" value="Unassembled WGS sequence"/>
</dbReference>
<organism evidence="12 13">
    <name type="scientific">Candidatus Methanoperedens nitratireducens</name>
    <dbReference type="NCBI Taxonomy" id="1392998"/>
    <lineage>
        <taxon>Archaea</taxon>
        <taxon>Methanobacteriati</taxon>
        <taxon>Methanobacteriota</taxon>
        <taxon>Stenosarchaea group</taxon>
        <taxon>Methanomicrobia</taxon>
        <taxon>Methanosarcinales</taxon>
        <taxon>ANME-2 cluster</taxon>
        <taxon>Candidatus Methanoperedentaceae</taxon>
        <taxon>Candidatus Methanoperedens</taxon>
    </lineage>
</organism>
<dbReference type="PROSITE" id="PS00198">
    <property type="entry name" value="4FE4S_FER_1"/>
    <property type="match status" value="3"/>
</dbReference>
<dbReference type="Gene3D" id="3.30.70.20">
    <property type="match status" value="3"/>
</dbReference>
<comment type="similarity">
    <text evidence="2 10">Belongs to the HdrA family.</text>
</comment>
<dbReference type="SUPFAM" id="SSF51971">
    <property type="entry name" value="Nucleotide-binding domain"/>
    <property type="match status" value="1"/>
</dbReference>
<dbReference type="InterPro" id="IPR017900">
    <property type="entry name" value="4Fe4S_Fe_S_CS"/>
</dbReference>
<keyword evidence="4 10" id="KW-0285">Flavoprotein</keyword>
<keyword evidence="7 10" id="KW-0560">Oxidoreductase</keyword>
<dbReference type="GO" id="GO:0016491">
    <property type="term" value="F:oxidoreductase activity"/>
    <property type="evidence" value="ECO:0007669"/>
    <property type="project" value="UniProtKB-UniRule"/>
</dbReference>
<reference evidence="13" key="1">
    <citation type="submission" date="2017-06" db="EMBL/GenBank/DDBJ databases">
        <authorList>
            <person name="Cremers G."/>
        </authorList>
    </citation>
    <scope>NUCLEOTIDE SEQUENCE [LARGE SCALE GENOMIC DNA]</scope>
</reference>
<accession>A0A284VI48</accession>
<comment type="cofactor">
    <cofactor evidence="10">
        <name>[4Fe-4S] cluster</name>
        <dbReference type="ChEBI" id="CHEBI:49883"/>
    </cofactor>
</comment>
<dbReference type="EMBL" id="FZMP01000003">
    <property type="protein sequence ID" value="SNQ58938.1"/>
    <property type="molecule type" value="Genomic_DNA"/>
</dbReference>
<sequence length="1021" mass="110246">MKGSVAVVGGGIAGIQAALDLADCGFKTYLIESRPSIGGVMSQLDKTFPTNDCAMCILSPKLVETGRHPNIELLSYSDVKSITGKAGDFKVKVIKKARHVDETKCTGCGSCTEKCPSKVPDEYNAGMSKRKSIYIPFAQAIPRISTIDAAHCLFLTKGKCGVCKKVCGPGAVDYEQKDKEMELNVGSVVLATGFKPFDPSVLKQYRFDHPDVITSLQFERLLSASGPTQGHVTKQSDGKVPKKIAFIQCVGSRNPRIDRKHCSSVCCMYATKESIIAKEHDSDLDITIFHIDIRAFGKNFEEFYNRAQREYGIKYINSRPPEVIVDAKNNLSMKYEDFNTGELKNENFDLVVLSIGLDPSDSTRALAQSSGIALDDFGNIATSVENPVGTSVPGIYVCGAAQGPKDIPDTVAQASAAAAKAAALLSSERGTMIKERAFPEEKPLSPEPRIGVFVCHCGINIGSVVNVPNVVEYAKTLPNVTHAQEMLYACSSDSQVTIKDAIAKNNLNRVVVASCTPRTHEPLFQNTCREAGLNPYLFELANIREHCSWVHMKEKEKATEKAKGVVQMAVAKSALFQPLYKQKVPLINSALVLGGGVAGMTAALDIADNGYSVTLVEKEAELGGMLKEMTELYDGKKPADVLKELVNRINGSKNIKVINEAKLIKVEGYLGNFKGVILSKGQEIPVDFGAAVVATGARNFEPSGLFNYGRDPGVVTQAQLEKMLGKGISANNITMIQCAGARNKEREYCGRTCCIDAVKNAIRIKKANKNANVYVLYRDMRTYGVMEKLYENARDLGVIFIKYDAENPPKVENGSVTVHDSMLNEDIEIASDLVVLSTPLVAGENEEINQLFKIPLDKNKFFLEAHPKLRPVDFATDGVFLCGSAQSPKLLDEAISQASAAASRACTILSRKFIETEGAVSVVNEAKCIGCGTCVTVCPYNAPSLQDVTVKAEEVTYTTKKSRINPAACKGCGSCAAACPVGAITAQHFSSKEIGEAINAFNKGIKSISIEPKTGTVEVVV</sequence>
<dbReference type="RefSeq" id="WP_096203358.1">
    <property type="nucleotide sequence ID" value="NZ_FZMP01000003.1"/>
</dbReference>
<dbReference type="Pfam" id="PF12838">
    <property type="entry name" value="Fer4_7"/>
    <property type="match status" value="1"/>
</dbReference>
<dbReference type="Gene3D" id="3.50.50.60">
    <property type="entry name" value="FAD/NAD(P)-binding domain"/>
    <property type="match status" value="3"/>
</dbReference>
<keyword evidence="13" id="KW-1185">Reference proteome</keyword>
<keyword evidence="3 10" id="KW-0004">4Fe-4S</keyword>
<dbReference type="Pfam" id="PF07992">
    <property type="entry name" value="Pyr_redox_2"/>
    <property type="match status" value="3"/>
</dbReference>
<keyword evidence="5 10" id="KW-0479">Metal-binding</keyword>
<feature type="domain" description="4Fe-4S ferredoxin-type" evidence="11">
    <location>
        <begin position="919"/>
        <end position="948"/>
    </location>
</feature>
<dbReference type="InterPro" id="IPR023753">
    <property type="entry name" value="FAD/NAD-binding_dom"/>
</dbReference>
<dbReference type="InterPro" id="IPR036188">
    <property type="entry name" value="FAD/NAD-bd_sf"/>
</dbReference>
<evidence type="ECO:0000256" key="6">
    <source>
        <dbReference type="ARBA" id="ARBA00022827"/>
    </source>
</evidence>
<feature type="domain" description="4Fe-4S ferredoxin-type" evidence="11">
    <location>
        <begin position="96"/>
        <end position="126"/>
    </location>
</feature>
<evidence type="ECO:0000256" key="10">
    <source>
        <dbReference type="RuleBase" id="RU366072"/>
    </source>
</evidence>
<dbReference type="STRING" id="1392998.ANME2D_02158"/>
<dbReference type="PANTHER" id="PTHR43498">
    <property type="entry name" value="FERREDOXIN:COB-COM HETERODISULFIDE REDUCTASE SUBUNIT A"/>
    <property type="match status" value="1"/>
</dbReference>
<evidence type="ECO:0000256" key="9">
    <source>
        <dbReference type="ARBA" id="ARBA00023014"/>
    </source>
</evidence>
<dbReference type="PRINTS" id="PR00368">
    <property type="entry name" value="FADPNR"/>
</dbReference>
<comment type="function">
    <text evidence="10">Part of a complex that catalyzes the reversible reduction of CoM-S-S-CoB to the thiol-coenzymes H-S-CoM (coenzyme M) and H-S-CoB (coenzyme B).</text>
</comment>
<comment type="pathway">
    <text evidence="10">Cofactor metabolism; coenzyme M-coenzyme B heterodisulfide reduction; coenzyme B and coenzyme M from coenzyme M-coenzyme B heterodisulfide: step 1/1.</text>
</comment>
<keyword evidence="8 10" id="KW-0408">Iron</keyword>
<proteinExistence type="inferred from homology"/>
<evidence type="ECO:0000256" key="5">
    <source>
        <dbReference type="ARBA" id="ARBA00022723"/>
    </source>
</evidence>
<evidence type="ECO:0000256" key="1">
    <source>
        <dbReference type="ARBA" id="ARBA00001974"/>
    </source>
</evidence>
<dbReference type="SUPFAM" id="SSF51905">
    <property type="entry name" value="FAD/NAD(P)-binding domain"/>
    <property type="match status" value="1"/>
</dbReference>
<evidence type="ECO:0000313" key="13">
    <source>
        <dbReference type="Proteomes" id="UP000218615"/>
    </source>
</evidence>
<dbReference type="InterPro" id="IPR017896">
    <property type="entry name" value="4Fe4S_Fe-S-bd"/>
</dbReference>
<dbReference type="OrthoDB" id="32867at2157"/>
<dbReference type="PROSITE" id="PS51379">
    <property type="entry name" value="4FE4S_FER_2"/>
    <property type="match status" value="3"/>
</dbReference>
<evidence type="ECO:0000256" key="4">
    <source>
        <dbReference type="ARBA" id="ARBA00022630"/>
    </source>
</evidence>
<dbReference type="SUPFAM" id="SSF54862">
    <property type="entry name" value="4Fe-4S ferredoxins"/>
    <property type="match status" value="1"/>
</dbReference>
<dbReference type="Pfam" id="PF00037">
    <property type="entry name" value="Fer4"/>
    <property type="match status" value="1"/>
</dbReference>
<evidence type="ECO:0000256" key="2">
    <source>
        <dbReference type="ARBA" id="ARBA00006561"/>
    </source>
</evidence>
<name>A0A284VI48_9EURY</name>
<gene>
    <name evidence="12" type="primary">C1</name>
    <name evidence="12" type="ORF">MNV_1000004</name>
</gene>
<evidence type="ECO:0000256" key="8">
    <source>
        <dbReference type="ARBA" id="ARBA00023004"/>
    </source>
</evidence>
<keyword evidence="9 10" id="KW-0411">Iron-sulfur</keyword>
<dbReference type="Gene3D" id="3.40.50.720">
    <property type="entry name" value="NAD(P)-binding Rossmann-like Domain"/>
    <property type="match status" value="1"/>
</dbReference>
<evidence type="ECO:0000313" key="12">
    <source>
        <dbReference type="EMBL" id="SNQ58938.1"/>
    </source>
</evidence>
<protein>
    <recommendedName>
        <fullName evidence="10">CoB--CoM heterodisulfide reductase iron-sulfur subunit A</fullName>
        <ecNumber evidence="10">1.8.-.-</ecNumber>
    </recommendedName>
</protein>
<dbReference type="AlphaFoldDB" id="A0A284VI48"/>
<dbReference type="GO" id="GO:0046872">
    <property type="term" value="F:metal ion binding"/>
    <property type="evidence" value="ECO:0007669"/>
    <property type="project" value="UniProtKB-KW"/>
</dbReference>
<dbReference type="GO" id="GO:0051539">
    <property type="term" value="F:4 iron, 4 sulfur cluster binding"/>
    <property type="evidence" value="ECO:0007669"/>
    <property type="project" value="UniProtKB-UniRule"/>
</dbReference>
<dbReference type="EC" id="1.8.-.-" evidence="10"/>